<evidence type="ECO:0000313" key="2">
    <source>
        <dbReference type="EMBL" id="KAG0531700.1"/>
    </source>
</evidence>
<accession>A0A921UHX5</accession>
<comment type="caution">
    <text evidence="2">The sequence shown here is derived from an EMBL/GenBank/DDBJ whole genome shotgun (WGS) entry which is preliminary data.</text>
</comment>
<sequence>MRGWLVSSSGLQSPSPLKPHPVPPSLEPFLPPPPTISNSPYSSLSLSLSLSQQSLSLSHPPKDPRSTIAALPIRPQSQHSFSTQLREFPCFFF</sequence>
<feature type="compositionally biased region" description="Polar residues" evidence="1">
    <location>
        <begin position="1"/>
        <end position="12"/>
    </location>
</feature>
<organism evidence="2 3">
    <name type="scientific">Sorghum bicolor</name>
    <name type="common">Sorghum</name>
    <name type="synonym">Sorghum vulgare</name>
    <dbReference type="NCBI Taxonomy" id="4558"/>
    <lineage>
        <taxon>Eukaryota</taxon>
        <taxon>Viridiplantae</taxon>
        <taxon>Streptophyta</taxon>
        <taxon>Embryophyta</taxon>
        <taxon>Tracheophyta</taxon>
        <taxon>Spermatophyta</taxon>
        <taxon>Magnoliopsida</taxon>
        <taxon>Liliopsida</taxon>
        <taxon>Poales</taxon>
        <taxon>Poaceae</taxon>
        <taxon>PACMAD clade</taxon>
        <taxon>Panicoideae</taxon>
        <taxon>Andropogonodae</taxon>
        <taxon>Andropogoneae</taxon>
        <taxon>Sorghinae</taxon>
        <taxon>Sorghum</taxon>
    </lineage>
</organism>
<protein>
    <submittedName>
        <fullName evidence="2">Uncharacterized protein</fullName>
    </submittedName>
</protein>
<dbReference type="AlphaFoldDB" id="A0A921UHX5"/>
<dbReference type="EMBL" id="CM027683">
    <property type="protein sequence ID" value="KAG0531700.1"/>
    <property type="molecule type" value="Genomic_DNA"/>
</dbReference>
<reference evidence="2" key="1">
    <citation type="journal article" date="2019" name="BMC Genomics">
        <title>A new reference genome for Sorghum bicolor reveals high levels of sequence similarity between sweet and grain genotypes: implications for the genetics of sugar metabolism.</title>
        <authorList>
            <person name="Cooper E.A."/>
            <person name="Brenton Z.W."/>
            <person name="Flinn B.S."/>
            <person name="Jenkins J."/>
            <person name="Shu S."/>
            <person name="Flowers D."/>
            <person name="Luo F."/>
            <person name="Wang Y."/>
            <person name="Xia P."/>
            <person name="Barry K."/>
            <person name="Daum C."/>
            <person name="Lipzen A."/>
            <person name="Yoshinaga Y."/>
            <person name="Schmutz J."/>
            <person name="Saski C."/>
            <person name="Vermerris W."/>
            <person name="Kresovich S."/>
        </authorList>
    </citation>
    <scope>NUCLEOTIDE SEQUENCE</scope>
</reference>
<proteinExistence type="predicted"/>
<reference evidence="2" key="2">
    <citation type="submission" date="2020-10" db="EMBL/GenBank/DDBJ databases">
        <authorList>
            <person name="Cooper E.A."/>
            <person name="Brenton Z.W."/>
            <person name="Flinn B.S."/>
            <person name="Jenkins J."/>
            <person name="Shu S."/>
            <person name="Flowers D."/>
            <person name="Luo F."/>
            <person name="Wang Y."/>
            <person name="Xia P."/>
            <person name="Barry K."/>
            <person name="Daum C."/>
            <person name="Lipzen A."/>
            <person name="Yoshinaga Y."/>
            <person name="Schmutz J."/>
            <person name="Saski C."/>
            <person name="Vermerris W."/>
            <person name="Kresovich S."/>
        </authorList>
    </citation>
    <scope>NUCLEOTIDE SEQUENCE</scope>
</reference>
<feature type="compositionally biased region" description="Pro residues" evidence="1">
    <location>
        <begin position="16"/>
        <end position="35"/>
    </location>
</feature>
<evidence type="ECO:0000256" key="1">
    <source>
        <dbReference type="SAM" id="MobiDB-lite"/>
    </source>
</evidence>
<dbReference type="Proteomes" id="UP000807115">
    <property type="component" value="Chromosome 4"/>
</dbReference>
<evidence type="ECO:0000313" key="3">
    <source>
        <dbReference type="Proteomes" id="UP000807115"/>
    </source>
</evidence>
<feature type="region of interest" description="Disordered" evidence="1">
    <location>
        <begin position="1"/>
        <end position="42"/>
    </location>
</feature>
<gene>
    <name evidence="2" type="ORF">BDA96_04G044700</name>
</gene>
<name>A0A921UHX5_SORBI</name>